<name>A0A7I7JXF3_9MYCO</name>
<dbReference type="GO" id="GO:0005509">
    <property type="term" value="F:calcium ion binding"/>
    <property type="evidence" value="ECO:0007669"/>
    <property type="project" value="InterPro"/>
</dbReference>
<dbReference type="InterPro" id="IPR043375">
    <property type="entry name" value="FSCB"/>
</dbReference>
<feature type="compositionally biased region" description="Low complexity" evidence="1">
    <location>
        <begin position="499"/>
        <end position="536"/>
    </location>
</feature>
<accession>A0A7I7JXF3</accession>
<dbReference type="OrthoDB" id="4371679at2"/>
<proteinExistence type="predicted"/>
<evidence type="ECO:0000313" key="2">
    <source>
        <dbReference type="EMBL" id="BBX16433.1"/>
    </source>
</evidence>
<feature type="region of interest" description="Disordered" evidence="1">
    <location>
        <begin position="354"/>
        <end position="536"/>
    </location>
</feature>
<feature type="compositionally biased region" description="Basic and acidic residues" evidence="1">
    <location>
        <begin position="474"/>
        <end position="498"/>
    </location>
</feature>
<sequence length="536" mass="58810">MNLTARSAANILPNLINAVLNAPQAHVDAVNFWADSWAKSGNWWVYSQVNVLGWDPPNPAMAYATVALMTPFKPLWQPYGEAAESWMAANLPMHNGCSGLPPCPEGDKMLNSMFRVNPLSFYFGDGFTYGAPDGPEGTPKWNPVSSRENYWGYEIGEDASADFKLKDENGNPTDEWDPALYDEATGKPTALGEQLYPNSYIPWHGETRKLDPNAGSNALWDYLLEDPEPVKFPTFDEQMMAYRKFAETLAIMWNPFEPQSYIWNPRYSTAAYFVRPFAKILCPQCNPYDPFMPVGWKPSDGFPEPVNDGWQPLFPWQAKTPTGLPLPTEDYLEPDYVPADESDAGAEDTTVLAARQAEAEESTEEAAPAESDLSKTLQAIQAKATEILKPQDKTEEPTTPVEETPVEETPVEETPVDETPVEETPVEETPVEETPVEETPVEETPVEETPVEEAPEETEAAEEATSDPVADAVKSVRDKFKRSNEAQESKTESNESKESTSTSSSSSSSSSGSGTSGDSSSSKRSSGSGSDKGSDS</sequence>
<dbReference type="EMBL" id="AP022563">
    <property type="protein sequence ID" value="BBX16433.1"/>
    <property type="molecule type" value="Genomic_DNA"/>
</dbReference>
<dbReference type="KEGG" id="mdu:MDUV_12930"/>
<dbReference type="Proteomes" id="UP000467006">
    <property type="component" value="Chromosome"/>
</dbReference>
<evidence type="ECO:0000256" key="1">
    <source>
        <dbReference type="SAM" id="MobiDB-lite"/>
    </source>
</evidence>
<dbReference type="PANTHER" id="PTHR36135">
    <property type="entry name" value="FIBROUS SHEATH CABYR-BINDING PROTEIN"/>
    <property type="match status" value="1"/>
</dbReference>
<reference evidence="2 3" key="1">
    <citation type="journal article" date="2019" name="Emerg. Microbes Infect.">
        <title>Comprehensive subspecies identification of 175 nontuberculous mycobacteria species based on 7547 genomic profiles.</title>
        <authorList>
            <person name="Matsumoto Y."/>
            <person name="Kinjo T."/>
            <person name="Motooka D."/>
            <person name="Nabeya D."/>
            <person name="Jung N."/>
            <person name="Uechi K."/>
            <person name="Horii T."/>
            <person name="Iida T."/>
            <person name="Fujita J."/>
            <person name="Nakamura S."/>
        </authorList>
    </citation>
    <scope>NUCLEOTIDE SEQUENCE [LARGE SCALE GENOMIC DNA]</scope>
    <source>
        <strain evidence="2 3">JCM 6396</strain>
    </source>
</reference>
<dbReference type="GO" id="GO:0033234">
    <property type="term" value="P:negative regulation of protein sumoylation"/>
    <property type="evidence" value="ECO:0007669"/>
    <property type="project" value="InterPro"/>
</dbReference>
<keyword evidence="3" id="KW-1185">Reference proteome</keyword>
<feature type="compositionally biased region" description="Acidic residues" evidence="1">
    <location>
        <begin position="404"/>
        <end position="465"/>
    </location>
</feature>
<evidence type="ECO:0000313" key="3">
    <source>
        <dbReference type="Proteomes" id="UP000467006"/>
    </source>
</evidence>
<organism evidence="2 3">
    <name type="scientific">Mycolicibacterium duvalii</name>
    <dbReference type="NCBI Taxonomy" id="39688"/>
    <lineage>
        <taxon>Bacteria</taxon>
        <taxon>Bacillati</taxon>
        <taxon>Actinomycetota</taxon>
        <taxon>Actinomycetes</taxon>
        <taxon>Mycobacteriales</taxon>
        <taxon>Mycobacteriaceae</taxon>
        <taxon>Mycolicibacterium</taxon>
    </lineage>
</organism>
<dbReference type="PANTHER" id="PTHR36135:SF1">
    <property type="entry name" value="FIBROUS SHEATH CABYR-BINDING PROTEIN"/>
    <property type="match status" value="1"/>
</dbReference>
<protein>
    <submittedName>
        <fullName evidence="2">Uncharacterized protein</fullName>
    </submittedName>
</protein>
<dbReference type="RefSeq" id="WP_098004637.1">
    <property type="nucleotide sequence ID" value="NZ_AP022563.1"/>
</dbReference>
<dbReference type="AlphaFoldDB" id="A0A7I7JXF3"/>
<gene>
    <name evidence="2" type="ORF">MDUV_12930</name>
</gene>